<proteinExistence type="inferred from homology"/>
<dbReference type="GO" id="GO:0003735">
    <property type="term" value="F:structural constituent of ribosome"/>
    <property type="evidence" value="ECO:0007669"/>
    <property type="project" value="InterPro"/>
</dbReference>
<dbReference type="InterPro" id="IPR001892">
    <property type="entry name" value="Ribosomal_uS13"/>
</dbReference>
<keyword evidence="3" id="KW-0687">Ribonucleoprotein</keyword>
<organism evidence="4 5">
    <name type="scientific">Coniochaeta ligniaria NRRL 30616</name>
    <dbReference type="NCBI Taxonomy" id="1408157"/>
    <lineage>
        <taxon>Eukaryota</taxon>
        <taxon>Fungi</taxon>
        <taxon>Dikarya</taxon>
        <taxon>Ascomycota</taxon>
        <taxon>Pezizomycotina</taxon>
        <taxon>Sordariomycetes</taxon>
        <taxon>Sordariomycetidae</taxon>
        <taxon>Coniochaetales</taxon>
        <taxon>Coniochaetaceae</taxon>
        <taxon>Coniochaeta</taxon>
    </lineage>
</organism>
<evidence type="ECO:0000256" key="1">
    <source>
        <dbReference type="ARBA" id="ARBA00008080"/>
    </source>
</evidence>
<feature type="non-terminal residue" evidence="4">
    <location>
        <position position="1"/>
    </location>
</feature>
<dbReference type="PIRSF" id="PIRSF002134">
    <property type="entry name" value="Ribosomal_S13"/>
    <property type="match status" value="1"/>
</dbReference>
<dbReference type="GO" id="GO:0005840">
    <property type="term" value="C:ribosome"/>
    <property type="evidence" value="ECO:0007669"/>
    <property type="project" value="UniProtKB-KW"/>
</dbReference>
<evidence type="ECO:0000256" key="3">
    <source>
        <dbReference type="ARBA" id="ARBA00023274"/>
    </source>
</evidence>
<name>A0A1J7J364_9PEZI</name>
<protein>
    <submittedName>
        <fullName evidence="4">Uncharacterized protein</fullName>
    </submittedName>
</protein>
<evidence type="ECO:0000256" key="2">
    <source>
        <dbReference type="ARBA" id="ARBA00022980"/>
    </source>
</evidence>
<dbReference type="Proteomes" id="UP000182658">
    <property type="component" value="Unassembled WGS sequence"/>
</dbReference>
<accession>A0A1J7J364</accession>
<dbReference type="InParanoid" id="A0A1J7J364"/>
<comment type="similarity">
    <text evidence="1">Belongs to the universal ribosomal protein uS13 family.</text>
</comment>
<sequence>KAKTLFATLSFENDKAKEILRQNRIDRLTSILKAFNLVLKTNKKRRKEKEIKDSPEISSDRKFDDMLAYMLTN</sequence>
<keyword evidence="2" id="KW-0689">Ribosomal protein</keyword>
<dbReference type="GO" id="GO:0006412">
    <property type="term" value="P:translation"/>
    <property type="evidence" value="ECO:0007669"/>
    <property type="project" value="InterPro"/>
</dbReference>
<dbReference type="AlphaFoldDB" id="A0A1J7J364"/>
<dbReference type="GO" id="GO:0003723">
    <property type="term" value="F:RNA binding"/>
    <property type="evidence" value="ECO:0007669"/>
    <property type="project" value="InterPro"/>
</dbReference>
<dbReference type="EMBL" id="KV875094">
    <property type="protein sequence ID" value="OIW33901.1"/>
    <property type="molecule type" value="Genomic_DNA"/>
</dbReference>
<gene>
    <name evidence="4" type="ORF">CONLIGDRAFT_628820</name>
</gene>
<keyword evidence="5" id="KW-1185">Reference proteome</keyword>
<evidence type="ECO:0000313" key="4">
    <source>
        <dbReference type="EMBL" id="OIW33901.1"/>
    </source>
</evidence>
<dbReference type="GO" id="GO:1990904">
    <property type="term" value="C:ribonucleoprotein complex"/>
    <property type="evidence" value="ECO:0007669"/>
    <property type="project" value="UniProtKB-KW"/>
</dbReference>
<reference evidence="4 5" key="1">
    <citation type="submission" date="2016-10" db="EMBL/GenBank/DDBJ databases">
        <title>Draft genome sequence of Coniochaeta ligniaria NRRL30616, a lignocellulolytic fungus for bioabatement of inhibitors in plant biomass hydrolysates.</title>
        <authorList>
            <consortium name="DOE Joint Genome Institute"/>
            <person name="Jimenez D.J."/>
            <person name="Hector R.E."/>
            <person name="Riley R."/>
            <person name="Sun H."/>
            <person name="Grigoriev I.V."/>
            <person name="Van Elsas J.D."/>
            <person name="Nichols N.N."/>
        </authorList>
    </citation>
    <scope>NUCLEOTIDE SEQUENCE [LARGE SCALE GENOMIC DNA]</scope>
    <source>
        <strain evidence="4 5">NRRL 30616</strain>
    </source>
</reference>
<evidence type="ECO:0000313" key="5">
    <source>
        <dbReference type="Proteomes" id="UP000182658"/>
    </source>
</evidence>